<dbReference type="Pfam" id="PF04338">
    <property type="entry name" value="DUF481"/>
    <property type="match status" value="1"/>
</dbReference>
<sequence>MNKFYTSIFFLFAIHCIGFAQNDTLVLNNRDVIVGDLKSMDRGVLTIEPSYSDSDFKITWEDIKTIKATQRYLITLSDGQRINGTFNTTDDGKIFIKNDEGEDRTVEQHEVVYINSVDDSFLSRLSANIDFGFSLTKANNQRQLNGSFRMAYLADKWSTELYYNTLFTTQDDVDDIQRNDAGVGFNYFLPKDWNLTGDLTLLSNTEQSLDLRTTAKIGLGNYVIHTNSLYWNLSAGVAYNNENYSSDGGNRNSMEGFFGTELNMYDIGDLNLFTSVILYPTIVPDESVESGRFRTDFRFDAKYDDIFIKDLYIRAGFTLNYDNRPAVEGTETDYIFTTGFGWEW</sequence>
<evidence type="ECO:0000256" key="1">
    <source>
        <dbReference type="SAM" id="SignalP"/>
    </source>
</evidence>
<feature type="chain" id="PRO_5046282327" evidence="1">
    <location>
        <begin position="21"/>
        <end position="344"/>
    </location>
</feature>
<dbReference type="InterPro" id="IPR007433">
    <property type="entry name" value="DUF481"/>
</dbReference>
<name>A0ABW3WK61_9FLAO</name>
<keyword evidence="1" id="KW-0732">Signal</keyword>
<gene>
    <name evidence="2" type="ORF">ACFQ5N_03060</name>
</gene>
<dbReference type="Proteomes" id="UP001597241">
    <property type="component" value="Unassembled WGS sequence"/>
</dbReference>
<comment type="caution">
    <text evidence="2">The sequence shown here is derived from an EMBL/GenBank/DDBJ whole genome shotgun (WGS) entry which is preliminary data.</text>
</comment>
<organism evidence="2 3">
    <name type="scientific">Lutibacter holmesii</name>
    <dbReference type="NCBI Taxonomy" id="1137985"/>
    <lineage>
        <taxon>Bacteria</taxon>
        <taxon>Pseudomonadati</taxon>
        <taxon>Bacteroidota</taxon>
        <taxon>Flavobacteriia</taxon>
        <taxon>Flavobacteriales</taxon>
        <taxon>Flavobacteriaceae</taxon>
        <taxon>Lutibacter</taxon>
    </lineage>
</organism>
<proteinExistence type="predicted"/>
<evidence type="ECO:0000313" key="2">
    <source>
        <dbReference type="EMBL" id="MFD1292805.1"/>
    </source>
</evidence>
<reference evidence="3" key="1">
    <citation type="journal article" date="2019" name="Int. J. Syst. Evol. Microbiol.">
        <title>The Global Catalogue of Microorganisms (GCM) 10K type strain sequencing project: providing services to taxonomists for standard genome sequencing and annotation.</title>
        <authorList>
            <consortium name="The Broad Institute Genomics Platform"/>
            <consortium name="The Broad Institute Genome Sequencing Center for Infectious Disease"/>
            <person name="Wu L."/>
            <person name="Ma J."/>
        </authorList>
    </citation>
    <scope>NUCLEOTIDE SEQUENCE [LARGE SCALE GENOMIC DNA]</scope>
    <source>
        <strain evidence="3">CCUG 62221</strain>
    </source>
</reference>
<accession>A0ABW3WK61</accession>
<dbReference type="RefSeq" id="WP_386807659.1">
    <property type="nucleotide sequence ID" value="NZ_JBHTMV010000003.1"/>
</dbReference>
<dbReference type="EMBL" id="JBHTMV010000003">
    <property type="protein sequence ID" value="MFD1292805.1"/>
    <property type="molecule type" value="Genomic_DNA"/>
</dbReference>
<evidence type="ECO:0000313" key="3">
    <source>
        <dbReference type="Proteomes" id="UP001597241"/>
    </source>
</evidence>
<keyword evidence="3" id="KW-1185">Reference proteome</keyword>
<feature type="signal peptide" evidence="1">
    <location>
        <begin position="1"/>
        <end position="20"/>
    </location>
</feature>
<protein>
    <submittedName>
        <fullName evidence="2">DUF481 domain-containing protein</fullName>
    </submittedName>
</protein>